<keyword evidence="2" id="KW-0812">Transmembrane</keyword>
<dbReference type="AlphaFoldDB" id="A0A422NA09"/>
<feature type="transmembrane region" description="Helical" evidence="2">
    <location>
        <begin position="260"/>
        <end position="283"/>
    </location>
</feature>
<reference evidence="3 4" key="1">
    <citation type="journal article" date="2018" name="BMC Genomics">
        <title>Genomic comparison of Trypanosoma conorhini and Trypanosoma rangeli to Trypanosoma cruzi strains of high and low virulence.</title>
        <authorList>
            <person name="Bradwell K.R."/>
            <person name="Koparde V.N."/>
            <person name="Matveyev A.V."/>
            <person name="Serrano M.G."/>
            <person name="Alves J.M."/>
            <person name="Parikh H."/>
            <person name="Huang B."/>
            <person name="Lee V."/>
            <person name="Espinosa-Alvarez O."/>
            <person name="Ortiz P.A."/>
            <person name="Costa-Martins A.G."/>
            <person name="Teixeira M.M."/>
            <person name="Buck G.A."/>
        </authorList>
    </citation>
    <scope>NUCLEOTIDE SEQUENCE [LARGE SCALE GENOMIC DNA]</scope>
    <source>
        <strain evidence="3 4">025E</strain>
    </source>
</reference>
<dbReference type="GeneID" id="40322033"/>
<keyword evidence="2" id="KW-1133">Transmembrane helix</keyword>
<evidence type="ECO:0000313" key="4">
    <source>
        <dbReference type="Proteomes" id="UP000284403"/>
    </source>
</evidence>
<evidence type="ECO:0000256" key="2">
    <source>
        <dbReference type="SAM" id="Phobius"/>
    </source>
</evidence>
<organism evidence="3 4">
    <name type="scientific">Trypanosoma conorhini</name>
    <dbReference type="NCBI Taxonomy" id="83891"/>
    <lineage>
        <taxon>Eukaryota</taxon>
        <taxon>Discoba</taxon>
        <taxon>Euglenozoa</taxon>
        <taxon>Kinetoplastea</taxon>
        <taxon>Metakinetoplastina</taxon>
        <taxon>Trypanosomatida</taxon>
        <taxon>Trypanosomatidae</taxon>
        <taxon>Trypanosoma</taxon>
    </lineage>
</organism>
<feature type="compositionally biased region" description="Pro residues" evidence="1">
    <location>
        <begin position="314"/>
        <end position="324"/>
    </location>
</feature>
<comment type="caution">
    <text evidence="3">The sequence shown here is derived from an EMBL/GenBank/DDBJ whole genome shotgun (WGS) entry which is preliminary data.</text>
</comment>
<keyword evidence="4" id="KW-1185">Reference proteome</keyword>
<accession>A0A422NA09</accession>
<gene>
    <name evidence="3" type="ORF">Tco025E_08422</name>
</gene>
<protein>
    <submittedName>
        <fullName evidence="3">Procyclic form surface glycoprotein</fullName>
    </submittedName>
</protein>
<evidence type="ECO:0000256" key="1">
    <source>
        <dbReference type="SAM" id="MobiDB-lite"/>
    </source>
</evidence>
<keyword evidence="2" id="KW-0472">Membrane</keyword>
<dbReference type="OrthoDB" id="251620at2759"/>
<dbReference type="EMBL" id="MKKU01000780">
    <property type="protein sequence ID" value="RNF02283.1"/>
    <property type="molecule type" value="Genomic_DNA"/>
</dbReference>
<feature type="region of interest" description="Disordered" evidence="1">
    <location>
        <begin position="296"/>
        <end position="340"/>
    </location>
</feature>
<name>A0A422NA09_9TRYP</name>
<dbReference type="RefSeq" id="XP_029224621.1">
    <property type="nucleotide sequence ID" value="XM_029375271.1"/>
</dbReference>
<feature type="transmembrane region" description="Helical" evidence="2">
    <location>
        <begin position="16"/>
        <end position="38"/>
    </location>
</feature>
<dbReference type="Proteomes" id="UP000284403">
    <property type="component" value="Unassembled WGS sequence"/>
</dbReference>
<evidence type="ECO:0000313" key="3">
    <source>
        <dbReference type="EMBL" id="RNF02283.1"/>
    </source>
</evidence>
<sequence length="340" mass="37083">MFCGILDAVEDCFKTVVAVACCLILGGPVLIIVGTLFLRQEDGKKSLTAALKEFDPAPLNAWTGTINDVPITLIRRPIDVEGVPRATSIFAEAVIPVTNPASEKLSVSVKVDTVTPFTRDALLRYSKRTTHQCSTAKCKAGQHCQCEHNARAFQDKCAAMRGTFDGFPRWCTVGRLCGECTLTVYLTQLYLVAREISKGEYTEDTSFRSANYNFDDRANVYEPTMPSSITVRLYSDKDPYIAVQRATKGTGKLGANPHTVGIIMIVLGVLFLLLEIGVCTALICYFTRRKDTTSDALPHAMQGEDGSNYDTPVSSPPPPPPQPQPQGYGYGQPPPPQPQP</sequence>
<feature type="non-terminal residue" evidence="3">
    <location>
        <position position="340"/>
    </location>
</feature>
<proteinExistence type="predicted"/>